<evidence type="ECO:0008006" key="2">
    <source>
        <dbReference type="Google" id="ProtNLM"/>
    </source>
</evidence>
<gene>
    <name evidence="1" type="ORF">ABGB03_11895</name>
</gene>
<organism evidence="1">
    <name type="scientific">Pontimicrobium sp. SW4</name>
    <dbReference type="NCBI Taxonomy" id="3153519"/>
    <lineage>
        <taxon>Bacteria</taxon>
        <taxon>Pseudomonadati</taxon>
        <taxon>Bacteroidota</taxon>
        <taxon>Flavobacteriia</taxon>
        <taxon>Flavobacteriales</taxon>
        <taxon>Flavobacteriaceae</taxon>
        <taxon>Pontimicrobium</taxon>
    </lineage>
</organism>
<dbReference type="AlphaFoldDB" id="A0AAU7BR45"/>
<sequence length="313" mass="35095">MKKFFPIICIVVLSITACSFDAIDKTPTKVTNESKPVGEFIDNWTFNVFSKTSFDFEEAKFRLWLPEDEENIRAILVLLSFHNGSTFGDMTLEEWQTYAKDEKLGLLGVTLRGGNYPDVSMGSGEALIKALDTITYKNNIPDIGKLPLLLKGYSAGGVFSYNFSHLKPERVIAFVNIRGGGINPTSNTNNNVPGLMLLGENDESSRNQRMTDVVLSKRAEGNLYGLAIEPDMDHFGGLFTSWRLTRAFFSAALDKRLTPETNTLNNIQENSGWLGNNTTKEIHAFDNYPNATIEASWLIDETFAEKWKAYQEN</sequence>
<evidence type="ECO:0000313" key="1">
    <source>
        <dbReference type="EMBL" id="XBG60558.1"/>
    </source>
</evidence>
<dbReference type="RefSeq" id="WP_347922788.1">
    <property type="nucleotide sequence ID" value="NZ_CP157199.1"/>
</dbReference>
<proteinExistence type="predicted"/>
<dbReference type="EMBL" id="CP157199">
    <property type="protein sequence ID" value="XBG60558.1"/>
    <property type="molecule type" value="Genomic_DNA"/>
</dbReference>
<dbReference type="InterPro" id="IPR029058">
    <property type="entry name" value="AB_hydrolase_fold"/>
</dbReference>
<dbReference type="SUPFAM" id="SSF53474">
    <property type="entry name" value="alpha/beta-Hydrolases"/>
    <property type="match status" value="1"/>
</dbReference>
<protein>
    <recommendedName>
        <fullName evidence="2">Alpha/beta hydrolase</fullName>
    </recommendedName>
</protein>
<accession>A0AAU7BR45</accession>
<reference evidence="1" key="1">
    <citation type="submission" date="2024-05" db="EMBL/GenBank/DDBJ databases">
        <title>Pontimicrobium maritimus sp. nov., isolated form sea water.</title>
        <authorList>
            <person name="Muhammad N."/>
            <person name="Vuong T.Q."/>
            <person name="Han H.L."/>
            <person name="Kim S.-G."/>
        </authorList>
    </citation>
    <scope>NUCLEOTIDE SEQUENCE</scope>
    <source>
        <strain evidence="1">SW4</strain>
    </source>
</reference>
<name>A0AAU7BR45_9FLAO</name>
<dbReference type="PROSITE" id="PS51257">
    <property type="entry name" value="PROKAR_LIPOPROTEIN"/>
    <property type="match status" value="1"/>
</dbReference>
<dbReference type="Gene3D" id="3.40.50.1820">
    <property type="entry name" value="alpha/beta hydrolase"/>
    <property type="match status" value="1"/>
</dbReference>